<reference evidence="1 2" key="1">
    <citation type="submission" date="2023-11" db="EMBL/GenBank/DDBJ databases">
        <title>Halocaridina rubra genome assembly.</title>
        <authorList>
            <person name="Smith C."/>
        </authorList>
    </citation>
    <scope>NUCLEOTIDE SEQUENCE [LARGE SCALE GENOMIC DNA]</scope>
    <source>
        <strain evidence="1">EP-1</strain>
        <tissue evidence="1">Whole</tissue>
    </source>
</reference>
<dbReference type="AlphaFoldDB" id="A0AAN8XCD2"/>
<gene>
    <name evidence="1" type="ORF">SK128_019893</name>
</gene>
<keyword evidence="2" id="KW-1185">Reference proteome</keyword>
<comment type="caution">
    <text evidence="1">The sequence shown here is derived from an EMBL/GenBank/DDBJ whole genome shotgun (WGS) entry which is preliminary data.</text>
</comment>
<dbReference type="EMBL" id="JAXCGZ010006032">
    <property type="protein sequence ID" value="KAK7080246.1"/>
    <property type="molecule type" value="Genomic_DNA"/>
</dbReference>
<proteinExistence type="predicted"/>
<dbReference type="Proteomes" id="UP001381693">
    <property type="component" value="Unassembled WGS sequence"/>
</dbReference>
<evidence type="ECO:0000313" key="2">
    <source>
        <dbReference type="Proteomes" id="UP001381693"/>
    </source>
</evidence>
<protein>
    <submittedName>
        <fullName evidence="1">Uncharacterized protein</fullName>
    </submittedName>
</protein>
<name>A0AAN8XCD2_HALRR</name>
<organism evidence="1 2">
    <name type="scientific">Halocaridina rubra</name>
    <name type="common">Hawaiian red shrimp</name>
    <dbReference type="NCBI Taxonomy" id="373956"/>
    <lineage>
        <taxon>Eukaryota</taxon>
        <taxon>Metazoa</taxon>
        <taxon>Ecdysozoa</taxon>
        <taxon>Arthropoda</taxon>
        <taxon>Crustacea</taxon>
        <taxon>Multicrustacea</taxon>
        <taxon>Malacostraca</taxon>
        <taxon>Eumalacostraca</taxon>
        <taxon>Eucarida</taxon>
        <taxon>Decapoda</taxon>
        <taxon>Pleocyemata</taxon>
        <taxon>Caridea</taxon>
        <taxon>Atyoidea</taxon>
        <taxon>Atyidae</taxon>
        <taxon>Halocaridina</taxon>
    </lineage>
</organism>
<accession>A0AAN8XCD2</accession>
<evidence type="ECO:0000313" key="1">
    <source>
        <dbReference type="EMBL" id="KAK7080246.1"/>
    </source>
</evidence>
<sequence length="78" mass="8696">MTLLIPVCRRKRSDQLLLALNSLTLTPLELVEFATKSWWICKALAHSMASPILSPTSCFSYIHNNNNFPTSSISKGNC</sequence>